<keyword evidence="13" id="KW-0413">Isomerase</keyword>
<dbReference type="FunFam" id="2.60.120.10:FF:000032">
    <property type="entry name" value="Mannose-1-phosphate guanylyltransferase/mannose-6-phosphate isomerase"/>
    <property type="match status" value="1"/>
</dbReference>
<keyword evidence="6" id="KW-0547">Nucleotide-binding</keyword>
<dbReference type="InterPro" id="IPR014710">
    <property type="entry name" value="RmlC-like_jellyroll"/>
</dbReference>
<dbReference type="Gene3D" id="3.90.550.10">
    <property type="entry name" value="Spore Coat Polysaccharide Biosynthesis Protein SpsA, Chain A"/>
    <property type="match status" value="1"/>
</dbReference>
<dbReference type="Pfam" id="PF00483">
    <property type="entry name" value="NTP_transferase"/>
    <property type="match status" value="1"/>
</dbReference>
<dbReference type="InterPro" id="IPR051161">
    <property type="entry name" value="Mannose-6P_isomerase_type2"/>
</dbReference>
<dbReference type="GO" id="GO:0016853">
    <property type="term" value="F:isomerase activity"/>
    <property type="evidence" value="ECO:0007669"/>
    <property type="project" value="UniProtKB-KW"/>
</dbReference>
<evidence type="ECO:0000256" key="8">
    <source>
        <dbReference type="ARBA" id="ARBA00047343"/>
    </source>
</evidence>
<evidence type="ECO:0000259" key="10">
    <source>
        <dbReference type="Pfam" id="PF00483"/>
    </source>
</evidence>
<keyword evidence="4 13" id="KW-0808">Transferase</keyword>
<organism evidence="13 14">
    <name type="scientific">Scandinavium lactucae</name>
    <dbReference type="NCBI Taxonomy" id="3095028"/>
    <lineage>
        <taxon>Bacteria</taxon>
        <taxon>Pseudomonadati</taxon>
        <taxon>Pseudomonadota</taxon>
        <taxon>Gammaproteobacteria</taxon>
        <taxon>Enterobacterales</taxon>
        <taxon>Enterobacteriaceae</taxon>
        <taxon>Scandinavium</taxon>
    </lineage>
</organism>
<evidence type="ECO:0000256" key="1">
    <source>
        <dbReference type="ARBA" id="ARBA00004823"/>
    </source>
</evidence>
<comment type="similarity">
    <text evidence="2 9">Belongs to the mannose-6-phosphate isomerase type 2 family.</text>
</comment>
<dbReference type="InterPro" id="IPR054566">
    <property type="entry name" value="ManC/GMP-like_b-helix"/>
</dbReference>
<keyword evidence="7" id="KW-0342">GTP-binding</keyword>
<dbReference type="Pfam" id="PF01050">
    <property type="entry name" value="MannoseP_isomer"/>
    <property type="match status" value="1"/>
</dbReference>
<dbReference type="GO" id="GO:0009298">
    <property type="term" value="P:GDP-mannose biosynthetic process"/>
    <property type="evidence" value="ECO:0007669"/>
    <property type="project" value="TreeGrafter"/>
</dbReference>
<dbReference type="InterPro" id="IPR005835">
    <property type="entry name" value="NTP_transferase_dom"/>
</dbReference>
<comment type="catalytic activity">
    <reaction evidence="8">
        <text>alpha-D-mannose 1-phosphate + GTP + H(+) = GDP-alpha-D-mannose + diphosphate</text>
        <dbReference type="Rhea" id="RHEA:15229"/>
        <dbReference type="ChEBI" id="CHEBI:15378"/>
        <dbReference type="ChEBI" id="CHEBI:33019"/>
        <dbReference type="ChEBI" id="CHEBI:37565"/>
        <dbReference type="ChEBI" id="CHEBI:57527"/>
        <dbReference type="ChEBI" id="CHEBI:58409"/>
        <dbReference type="EC" id="2.7.7.13"/>
    </reaction>
</comment>
<dbReference type="RefSeq" id="WP_319629321.1">
    <property type="nucleotide sequence ID" value="NZ_JAWXRB010000007.1"/>
</dbReference>
<evidence type="ECO:0000313" key="14">
    <source>
        <dbReference type="Proteomes" id="UP001282336"/>
    </source>
</evidence>
<dbReference type="GO" id="GO:0005525">
    <property type="term" value="F:GTP binding"/>
    <property type="evidence" value="ECO:0007669"/>
    <property type="project" value="UniProtKB-KW"/>
</dbReference>
<dbReference type="PANTHER" id="PTHR46390">
    <property type="entry name" value="MANNOSE-1-PHOSPHATE GUANYLYLTRANSFERASE"/>
    <property type="match status" value="1"/>
</dbReference>
<dbReference type="CDD" id="cd02213">
    <property type="entry name" value="cupin_PMI_typeII_C"/>
    <property type="match status" value="1"/>
</dbReference>
<dbReference type="EC" id="2.7.7.13" evidence="3"/>
<feature type="domain" description="Nucleotidyl transferase" evidence="10">
    <location>
        <begin position="4"/>
        <end position="286"/>
    </location>
</feature>
<sequence length="470" mass="52675">MIQPVIIAGGVGSRLWPLSREQYPKQFLSLLNDRSLLVNTITRLDDINHRPPVIVCNNEHRFLVAEQLRESKIDVGGIILEPVGRNTAPAVALSALYSAAQDEEDDPILLVLAADHAIRDVEHFCLSINQAIKLAEQGYLVTFGIVPTHPETGYGYIQAGESLATGGHKVAGFKEKPDFATAEQYLASQKYLWNSGMFMFRASVYLEELKHHRPEIYNSCINAFSSIEHDLDFVRVNIESFVECQSESIDYAVMEKTDRAAVVALDAGWSDVGSWSSLWDISDKDKHGNVYRGDVITHNTENSYFYSESALVTSIGLDNVIVVQTKDAVLVADRHAVQDVKHIVESIKHAGRLEHHSHREVYRPWGKYDSIDCGERYQVKHLTVKPGEGISVQMHHHRAEHWIVVSGTARVTINDNIQLVSENESIYIPVGAKHSLENPGKIPLDIIEVRSGAYLEDDDIVRFADRYGRS</sequence>
<evidence type="ECO:0000256" key="5">
    <source>
        <dbReference type="ARBA" id="ARBA00022695"/>
    </source>
</evidence>
<dbReference type="SUPFAM" id="SSF53448">
    <property type="entry name" value="Nucleotide-diphospho-sugar transferases"/>
    <property type="match status" value="1"/>
</dbReference>
<dbReference type="InterPro" id="IPR049577">
    <property type="entry name" value="GMPP_N"/>
</dbReference>
<evidence type="ECO:0000256" key="3">
    <source>
        <dbReference type="ARBA" id="ARBA00012387"/>
    </source>
</evidence>
<evidence type="ECO:0000259" key="12">
    <source>
        <dbReference type="Pfam" id="PF22640"/>
    </source>
</evidence>
<dbReference type="AlphaFoldDB" id="A0AAJ2S386"/>
<dbReference type="GO" id="GO:0004475">
    <property type="term" value="F:mannose-1-phosphate guanylyltransferase (GTP) activity"/>
    <property type="evidence" value="ECO:0007669"/>
    <property type="project" value="UniProtKB-EC"/>
</dbReference>
<dbReference type="Proteomes" id="UP001282336">
    <property type="component" value="Unassembled WGS sequence"/>
</dbReference>
<dbReference type="EMBL" id="JAWXRC010000034">
    <property type="protein sequence ID" value="MDX6032835.1"/>
    <property type="molecule type" value="Genomic_DNA"/>
</dbReference>
<evidence type="ECO:0000313" key="13">
    <source>
        <dbReference type="EMBL" id="MDX6032835.1"/>
    </source>
</evidence>
<name>A0AAJ2S386_9ENTR</name>
<proteinExistence type="inferred from homology"/>
<dbReference type="SUPFAM" id="SSF51182">
    <property type="entry name" value="RmlC-like cupins"/>
    <property type="match status" value="1"/>
</dbReference>
<evidence type="ECO:0000256" key="6">
    <source>
        <dbReference type="ARBA" id="ARBA00022741"/>
    </source>
</evidence>
<reference evidence="13" key="1">
    <citation type="submission" date="2023-11" db="EMBL/GenBank/DDBJ databases">
        <title>Scandinavium wanjuensis sp. nov., isolated from lettuce South Korea.</title>
        <authorList>
            <person name="Park J."/>
            <person name="Park S."/>
            <person name="Oh K.K."/>
            <person name="Cho G.S."/>
            <person name="Franz C.M.A.P."/>
        </authorList>
    </citation>
    <scope>NUCLEOTIDE SEQUENCE</scope>
    <source>
        <strain evidence="13">V105_12</strain>
    </source>
</reference>
<dbReference type="Pfam" id="PF22640">
    <property type="entry name" value="ManC_GMP_beta-helix"/>
    <property type="match status" value="1"/>
</dbReference>
<dbReference type="InterPro" id="IPR006375">
    <property type="entry name" value="Man1P_GuaTrfase/Man6P_Isoase"/>
</dbReference>
<dbReference type="InterPro" id="IPR001538">
    <property type="entry name" value="Man6P_isomerase-2_C"/>
</dbReference>
<comment type="pathway">
    <text evidence="1">Nucleotide-sugar biosynthesis; GDP-alpha-D-mannose biosynthesis; GDP-alpha-D-mannose from alpha-D-mannose 1-phosphate (GTP route): step 1/1.</text>
</comment>
<dbReference type="PANTHER" id="PTHR46390:SF1">
    <property type="entry name" value="MANNOSE-1-PHOSPHATE GUANYLYLTRANSFERASE"/>
    <property type="match status" value="1"/>
</dbReference>
<comment type="caution">
    <text evidence="13">The sequence shown here is derived from an EMBL/GenBank/DDBJ whole genome shotgun (WGS) entry which is preliminary data.</text>
</comment>
<evidence type="ECO:0000259" key="11">
    <source>
        <dbReference type="Pfam" id="PF01050"/>
    </source>
</evidence>
<dbReference type="GO" id="GO:0000271">
    <property type="term" value="P:polysaccharide biosynthetic process"/>
    <property type="evidence" value="ECO:0007669"/>
    <property type="project" value="InterPro"/>
</dbReference>
<dbReference type="CDD" id="cd02509">
    <property type="entry name" value="GDP-M1P_Guanylyltransferase"/>
    <property type="match status" value="1"/>
</dbReference>
<evidence type="ECO:0000256" key="2">
    <source>
        <dbReference type="ARBA" id="ARBA00006115"/>
    </source>
</evidence>
<evidence type="ECO:0000256" key="4">
    <source>
        <dbReference type="ARBA" id="ARBA00022679"/>
    </source>
</evidence>
<accession>A0AAJ2S386</accession>
<evidence type="ECO:0000256" key="7">
    <source>
        <dbReference type="ARBA" id="ARBA00023134"/>
    </source>
</evidence>
<feature type="domain" description="MannoseP isomerase/GMP-like beta-helix" evidence="12">
    <location>
        <begin position="293"/>
        <end position="345"/>
    </location>
</feature>
<dbReference type="Gene3D" id="2.60.120.10">
    <property type="entry name" value="Jelly Rolls"/>
    <property type="match status" value="1"/>
</dbReference>
<dbReference type="InterPro" id="IPR029044">
    <property type="entry name" value="Nucleotide-diphossugar_trans"/>
</dbReference>
<dbReference type="FunFam" id="3.90.550.10:FF:000046">
    <property type="entry name" value="Mannose-1-phosphate guanylyltransferase (GDP)"/>
    <property type="match status" value="1"/>
</dbReference>
<dbReference type="NCBIfam" id="TIGR01479">
    <property type="entry name" value="GMP_PMI"/>
    <property type="match status" value="1"/>
</dbReference>
<keyword evidence="5 13" id="KW-0548">Nucleotidyltransferase</keyword>
<evidence type="ECO:0000256" key="9">
    <source>
        <dbReference type="RuleBase" id="RU004190"/>
    </source>
</evidence>
<protein>
    <recommendedName>
        <fullName evidence="3">mannose-1-phosphate guanylyltransferase</fullName>
        <ecNumber evidence="3">2.7.7.13</ecNumber>
    </recommendedName>
</protein>
<gene>
    <name evidence="13" type="ORF">SIL20_15115</name>
</gene>
<feature type="domain" description="Mannose-6-phosphate isomerase type II C-terminal" evidence="11">
    <location>
        <begin position="351"/>
        <end position="465"/>
    </location>
</feature>
<dbReference type="InterPro" id="IPR011051">
    <property type="entry name" value="RmlC_Cupin_sf"/>
</dbReference>